<feature type="transmembrane region" description="Helical" evidence="6">
    <location>
        <begin position="219"/>
        <end position="239"/>
    </location>
</feature>
<evidence type="ECO:0000256" key="5">
    <source>
        <dbReference type="ARBA" id="ARBA00038359"/>
    </source>
</evidence>
<comment type="caution">
    <text evidence="8">The sequence shown here is derived from an EMBL/GenBank/DDBJ whole genome shotgun (WGS) entry which is preliminary data.</text>
</comment>
<sequence>MATVTPADIASWPAPNYDHPHTRIPILAGLEIPFAIIMTAFVATRFYGRACITKILGADDWVMLAAWAFTLSQSLNNLAGIPYGNARHLWDVRPETVPTAMKLALVAQALFPPAAALTKISVCMTYLRIFPSKLNRYFCYVAIGYEVCWGIASFFGGIFMCIPVSTYWDVTSPHGSCIDEKAFLMATAALNNVSDFLIFLWPARFLWQVQLPTKQRLGLIAMFAMGSLVCIAGVCRIWYFTVYFASYDAFWEGSIIYSILAVETDLGVIFGCLPGCKPVVAACFPVVFGTS</sequence>
<feature type="transmembrane region" description="Helical" evidence="6">
    <location>
        <begin position="139"/>
        <end position="162"/>
    </location>
</feature>
<feature type="transmembrane region" description="Helical" evidence="6">
    <location>
        <begin position="103"/>
        <end position="127"/>
    </location>
</feature>
<comment type="similarity">
    <text evidence="5">Belongs to the SAT4 family.</text>
</comment>
<evidence type="ECO:0000256" key="1">
    <source>
        <dbReference type="ARBA" id="ARBA00004141"/>
    </source>
</evidence>
<feature type="domain" description="Rhodopsin" evidence="7">
    <location>
        <begin position="45"/>
        <end position="280"/>
    </location>
</feature>
<evidence type="ECO:0000256" key="2">
    <source>
        <dbReference type="ARBA" id="ARBA00022692"/>
    </source>
</evidence>
<reference evidence="8" key="1">
    <citation type="journal article" date="2020" name="Stud. Mycol.">
        <title>101 Dothideomycetes genomes: a test case for predicting lifestyles and emergence of pathogens.</title>
        <authorList>
            <person name="Haridas S."/>
            <person name="Albert R."/>
            <person name="Binder M."/>
            <person name="Bloem J."/>
            <person name="Labutti K."/>
            <person name="Salamov A."/>
            <person name="Andreopoulos B."/>
            <person name="Baker S."/>
            <person name="Barry K."/>
            <person name="Bills G."/>
            <person name="Bluhm B."/>
            <person name="Cannon C."/>
            <person name="Castanera R."/>
            <person name="Culley D."/>
            <person name="Daum C."/>
            <person name="Ezra D."/>
            <person name="Gonzalez J."/>
            <person name="Henrissat B."/>
            <person name="Kuo A."/>
            <person name="Liang C."/>
            <person name="Lipzen A."/>
            <person name="Lutzoni F."/>
            <person name="Magnuson J."/>
            <person name="Mondo S."/>
            <person name="Nolan M."/>
            <person name="Ohm R."/>
            <person name="Pangilinan J."/>
            <person name="Park H.-J."/>
            <person name="Ramirez L."/>
            <person name="Alfaro M."/>
            <person name="Sun H."/>
            <person name="Tritt A."/>
            <person name="Yoshinaga Y."/>
            <person name="Zwiers L.-H."/>
            <person name="Turgeon B."/>
            <person name="Goodwin S."/>
            <person name="Spatafora J."/>
            <person name="Crous P."/>
            <person name="Grigoriev I."/>
        </authorList>
    </citation>
    <scope>NUCLEOTIDE SEQUENCE</scope>
    <source>
        <strain evidence="8">CBS 121410</strain>
    </source>
</reference>
<keyword evidence="2 6" id="KW-0812">Transmembrane</keyword>
<comment type="subcellular location">
    <subcellularLocation>
        <location evidence="1">Membrane</location>
        <topology evidence="1">Multi-pass membrane protein</topology>
    </subcellularLocation>
</comment>
<dbReference type="Pfam" id="PF20684">
    <property type="entry name" value="Fung_rhodopsin"/>
    <property type="match status" value="1"/>
</dbReference>
<dbReference type="AlphaFoldDB" id="A0A9P4HPW3"/>
<keyword evidence="4 6" id="KW-0472">Membrane</keyword>
<feature type="transmembrane region" description="Helical" evidence="6">
    <location>
        <begin position="182"/>
        <end position="207"/>
    </location>
</feature>
<evidence type="ECO:0000256" key="6">
    <source>
        <dbReference type="SAM" id="Phobius"/>
    </source>
</evidence>
<protein>
    <recommendedName>
        <fullName evidence="7">Rhodopsin domain-containing protein</fullName>
    </recommendedName>
</protein>
<feature type="transmembrane region" description="Helical" evidence="6">
    <location>
        <begin position="26"/>
        <end position="48"/>
    </location>
</feature>
<organism evidence="8 9">
    <name type="scientific">Saccharata proteae CBS 121410</name>
    <dbReference type="NCBI Taxonomy" id="1314787"/>
    <lineage>
        <taxon>Eukaryota</taxon>
        <taxon>Fungi</taxon>
        <taxon>Dikarya</taxon>
        <taxon>Ascomycota</taxon>
        <taxon>Pezizomycotina</taxon>
        <taxon>Dothideomycetes</taxon>
        <taxon>Dothideomycetes incertae sedis</taxon>
        <taxon>Botryosphaeriales</taxon>
        <taxon>Saccharataceae</taxon>
        <taxon>Saccharata</taxon>
    </lineage>
</organism>
<accession>A0A9P4HPW3</accession>
<evidence type="ECO:0000313" key="9">
    <source>
        <dbReference type="Proteomes" id="UP000799776"/>
    </source>
</evidence>
<evidence type="ECO:0000256" key="3">
    <source>
        <dbReference type="ARBA" id="ARBA00022989"/>
    </source>
</evidence>
<dbReference type="PANTHER" id="PTHR33048">
    <property type="entry name" value="PTH11-LIKE INTEGRAL MEMBRANE PROTEIN (AFU_ORTHOLOGUE AFUA_5G11245)"/>
    <property type="match status" value="1"/>
</dbReference>
<dbReference type="EMBL" id="ML978743">
    <property type="protein sequence ID" value="KAF2084266.1"/>
    <property type="molecule type" value="Genomic_DNA"/>
</dbReference>
<keyword evidence="3 6" id="KW-1133">Transmembrane helix</keyword>
<evidence type="ECO:0000259" key="7">
    <source>
        <dbReference type="Pfam" id="PF20684"/>
    </source>
</evidence>
<feature type="non-terminal residue" evidence="8">
    <location>
        <position position="291"/>
    </location>
</feature>
<dbReference type="InterPro" id="IPR052337">
    <property type="entry name" value="SAT4-like"/>
</dbReference>
<evidence type="ECO:0000256" key="4">
    <source>
        <dbReference type="ARBA" id="ARBA00023136"/>
    </source>
</evidence>
<dbReference type="Proteomes" id="UP000799776">
    <property type="component" value="Unassembled WGS sequence"/>
</dbReference>
<dbReference type="GO" id="GO:0016020">
    <property type="term" value="C:membrane"/>
    <property type="evidence" value="ECO:0007669"/>
    <property type="project" value="UniProtKB-SubCell"/>
</dbReference>
<name>A0A9P4HPW3_9PEZI</name>
<proteinExistence type="inferred from homology"/>
<keyword evidence="9" id="KW-1185">Reference proteome</keyword>
<gene>
    <name evidence="8" type="ORF">K490DRAFT_18159</name>
</gene>
<dbReference type="InterPro" id="IPR049326">
    <property type="entry name" value="Rhodopsin_dom_fungi"/>
</dbReference>
<dbReference type="PANTHER" id="PTHR33048:SF129">
    <property type="entry name" value="INTEGRAL MEMBRANE PROTEIN-RELATED"/>
    <property type="match status" value="1"/>
</dbReference>
<dbReference type="OrthoDB" id="5401779at2759"/>
<evidence type="ECO:0000313" key="8">
    <source>
        <dbReference type="EMBL" id="KAF2084266.1"/>
    </source>
</evidence>
<feature type="transmembrane region" description="Helical" evidence="6">
    <location>
        <begin position="60"/>
        <end position="83"/>
    </location>
</feature>